<dbReference type="InterPro" id="IPR036514">
    <property type="entry name" value="SGNH_hydro_sf"/>
</dbReference>
<keyword evidence="2" id="KW-0732">Signal</keyword>
<accession>A0A135L876</accession>
<name>A0A135L876_PENPA</name>
<proteinExistence type="predicted"/>
<feature type="chain" id="PRO_5007800348" evidence="2">
    <location>
        <begin position="17"/>
        <end position="294"/>
    </location>
</feature>
<dbReference type="PANTHER" id="PTHR45648">
    <property type="entry name" value="GDSL LIPASE/ACYLHYDROLASE FAMILY PROTEIN (AFU_ORTHOLOGUE AFUA_4G14700)"/>
    <property type="match status" value="1"/>
</dbReference>
<sequence length="294" mass="31218">MKYLISLIAGVGLAAAAPLEARATNSFFFTFGDSYSMSSFDVGGTQPTPGNAMGNPTLGTGTTGGGINWVGDLTTVYNASLVLSYNFAVGGASLDNALVKTNTKEDVVTQIASFQTAYGKKPATAPWSSDNAVFGIWIGINDIGWAAASQDSSVLVPKIMAQYKAQAEKLYANGGRKFIFLNVPSVSRSPQIIGQGEAVAAHHAEWLAAFNAALKTMVNEFIADNSGTTTVLYDSFAFMTKVLDAPAKYGFTDATCVNNDGATCVWWDPYHPGHAYHKLQAADMKEHMHSLGAW</sequence>
<dbReference type="PANTHER" id="PTHR45648:SF22">
    <property type="entry name" value="GDSL LIPASE_ACYLHYDROLASE FAMILY PROTEIN (AFU_ORTHOLOGUE AFUA_4G14700)"/>
    <property type="match status" value="1"/>
</dbReference>
<dbReference type="InterPro" id="IPR001087">
    <property type="entry name" value="GDSL"/>
</dbReference>
<evidence type="ECO:0000256" key="2">
    <source>
        <dbReference type="SAM" id="SignalP"/>
    </source>
</evidence>
<reference evidence="3 4" key="1">
    <citation type="journal article" date="2016" name="BMC Genomics">
        <title>Genome sequencing and secondary metabolism of the postharvest pathogen Penicillium griseofulvum.</title>
        <authorList>
            <person name="Banani H."/>
            <person name="Marcet-Houben M."/>
            <person name="Ballester A.R."/>
            <person name="Abbruscato P."/>
            <person name="Gonzalez-Candelas L."/>
            <person name="Gabaldon T."/>
            <person name="Spadaro D."/>
        </authorList>
    </citation>
    <scope>NUCLEOTIDE SEQUENCE [LARGE SCALE GENOMIC DNA]</scope>
    <source>
        <strain evidence="3 4">PG3</strain>
    </source>
</reference>
<protein>
    <submittedName>
        <fullName evidence="3">Lipase, GDSL</fullName>
    </submittedName>
</protein>
<organism evidence="3 4">
    <name type="scientific">Penicillium patulum</name>
    <name type="common">Penicillium griseofulvum</name>
    <dbReference type="NCBI Taxonomy" id="5078"/>
    <lineage>
        <taxon>Eukaryota</taxon>
        <taxon>Fungi</taxon>
        <taxon>Dikarya</taxon>
        <taxon>Ascomycota</taxon>
        <taxon>Pezizomycotina</taxon>
        <taxon>Eurotiomycetes</taxon>
        <taxon>Eurotiomycetidae</taxon>
        <taxon>Eurotiales</taxon>
        <taxon>Aspergillaceae</taxon>
        <taxon>Penicillium</taxon>
    </lineage>
</organism>
<dbReference type="OMA" id="PNWVGFL"/>
<comment type="caution">
    <text evidence="3">The sequence shown here is derived from an EMBL/GenBank/DDBJ whole genome shotgun (WGS) entry which is preliminary data.</text>
</comment>
<dbReference type="GeneID" id="63707086"/>
<evidence type="ECO:0000313" key="4">
    <source>
        <dbReference type="Proteomes" id="UP000070168"/>
    </source>
</evidence>
<dbReference type="EMBL" id="LHQR01000072">
    <property type="protein sequence ID" value="KXG45160.1"/>
    <property type="molecule type" value="Genomic_DNA"/>
</dbReference>
<dbReference type="OrthoDB" id="1600564at2759"/>
<dbReference type="Gene3D" id="3.40.50.1110">
    <property type="entry name" value="SGNH hydrolase"/>
    <property type="match status" value="1"/>
</dbReference>
<keyword evidence="4" id="KW-1185">Reference proteome</keyword>
<feature type="signal peptide" evidence="2">
    <location>
        <begin position="1"/>
        <end position="16"/>
    </location>
</feature>
<dbReference type="SUPFAM" id="SSF52266">
    <property type="entry name" value="SGNH hydrolase"/>
    <property type="match status" value="1"/>
</dbReference>
<dbReference type="CDD" id="cd01846">
    <property type="entry name" value="fatty_acyltransferase_like"/>
    <property type="match status" value="1"/>
</dbReference>
<dbReference type="AlphaFoldDB" id="A0A135L876"/>
<dbReference type="Pfam" id="PF00657">
    <property type="entry name" value="Lipase_GDSL"/>
    <property type="match status" value="1"/>
</dbReference>
<evidence type="ECO:0000256" key="1">
    <source>
        <dbReference type="ARBA" id="ARBA00022801"/>
    </source>
</evidence>
<dbReference type="STRING" id="5078.A0A135L876"/>
<keyword evidence="1" id="KW-0378">Hydrolase</keyword>
<dbReference type="GO" id="GO:0016788">
    <property type="term" value="F:hydrolase activity, acting on ester bonds"/>
    <property type="evidence" value="ECO:0007669"/>
    <property type="project" value="InterPro"/>
</dbReference>
<gene>
    <name evidence="3" type="ORF">PGRI_040730</name>
</gene>
<dbReference type="RefSeq" id="XP_040643696.1">
    <property type="nucleotide sequence ID" value="XM_040791786.1"/>
</dbReference>
<evidence type="ECO:0000313" key="3">
    <source>
        <dbReference type="EMBL" id="KXG45160.1"/>
    </source>
</evidence>
<dbReference type="Proteomes" id="UP000070168">
    <property type="component" value="Unassembled WGS sequence"/>
</dbReference>
<dbReference type="InterPro" id="IPR051058">
    <property type="entry name" value="GDSL_Est/Lipase"/>
</dbReference>